<protein>
    <submittedName>
        <fullName evidence="8">Putative membrane protein</fullName>
    </submittedName>
</protein>
<feature type="transmembrane region" description="Helical" evidence="7">
    <location>
        <begin position="44"/>
        <end position="62"/>
    </location>
</feature>
<evidence type="ECO:0000256" key="3">
    <source>
        <dbReference type="ARBA" id="ARBA00022475"/>
    </source>
</evidence>
<dbReference type="OrthoDB" id="5297929at2"/>
<comment type="caution">
    <text evidence="8">The sequence shown here is derived from an EMBL/GenBank/DDBJ whole genome shotgun (WGS) entry which is preliminary data.</text>
</comment>
<dbReference type="Pfam" id="PF01891">
    <property type="entry name" value="CbiM"/>
    <property type="match status" value="1"/>
</dbReference>
<accession>A0A495WKZ8</accession>
<evidence type="ECO:0000256" key="2">
    <source>
        <dbReference type="ARBA" id="ARBA00022448"/>
    </source>
</evidence>
<evidence type="ECO:0000256" key="5">
    <source>
        <dbReference type="ARBA" id="ARBA00022989"/>
    </source>
</evidence>
<keyword evidence="5 7" id="KW-1133">Transmembrane helix</keyword>
<feature type="transmembrane region" description="Helical" evidence="7">
    <location>
        <begin position="74"/>
        <end position="98"/>
    </location>
</feature>
<dbReference type="GO" id="GO:0000041">
    <property type="term" value="P:transition metal ion transport"/>
    <property type="evidence" value="ECO:0007669"/>
    <property type="project" value="InterPro"/>
</dbReference>
<dbReference type="GO" id="GO:0005886">
    <property type="term" value="C:plasma membrane"/>
    <property type="evidence" value="ECO:0007669"/>
    <property type="project" value="UniProtKB-SubCell"/>
</dbReference>
<evidence type="ECO:0000256" key="6">
    <source>
        <dbReference type="ARBA" id="ARBA00023136"/>
    </source>
</evidence>
<keyword evidence="4 7" id="KW-0812">Transmembrane</keyword>
<dbReference type="InterPro" id="IPR002751">
    <property type="entry name" value="CbiM/NikMN"/>
</dbReference>
<sequence>MNLTDDLLGEMWYWVAWAAWLPLFARSVWLAPWRRLRDSEQSNLWLGMIVLLVFVWSMKAGVNPGLSLHLLGANVFTLAFGPHLAFVGLSLVTLGVTLNGADGILAYAMNALLLAGLATALSQCLFRIVSGILPRHFFIYIFVNAFIAGGVVVLGVGLASTVLLGVAGAYAWEFLFSEHFPYYLLLAFAEAWLSGMVITLFVVYRPQWVESFDDSRYLSDK</sequence>
<evidence type="ECO:0000313" key="8">
    <source>
        <dbReference type="EMBL" id="RKT61947.1"/>
    </source>
</evidence>
<gene>
    <name evidence="8" type="ORF">DFR40_0511</name>
</gene>
<feature type="transmembrane region" description="Helical" evidence="7">
    <location>
        <begin position="182"/>
        <end position="204"/>
    </location>
</feature>
<proteinExistence type="predicted"/>
<feature type="transmembrane region" description="Helical" evidence="7">
    <location>
        <begin position="12"/>
        <end position="32"/>
    </location>
</feature>
<feature type="transmembrane region" description="Helical" evidence="7">
    <location>
        <begin position="104"/>
        <end position="125"/>
    </location>
</feature>
<keyword evidence="9" id="KW-1185">Reference proteome</keyword>
<evidence type="ECO:0000256" key="4">
    <source>
        <dbReference type="ARBA" id="ARBA00022692"/>
    </source>
</evidence>
<evidence type="ECO:0000256" key="7">
    <source>
        <dbReference type="SAM" id="Phobius"/>
    </source>
</evidence>
<organism evidence="8 9">
    <name type="scientific">Azonexus fungiphilus</name>
    <dbReference type="NCBI Taxonomy" id="146940"/>
    <lineage>
        <taxon>Bacteria</taxon>
        <taxon>Pseudomonadati</taxon>
        <taxon>Pseudomonadota</taxon>
        <taxon>Betaproteobacteria</taxon>
        <taxon>Rhodocyclales</taxon>
        <taxon>Azonexaceae</taxon>
        <taxon>Azonexus</taxon>
    </lineage>
</organism>
<dbReference type="RefSeq" id="WP_121456921.1">
    <property type="nucleotide sequence ID" value="NZ_JAANMQ010000010.1"/>
</dbReference>
<evidence type="ECO:0000313" key="9">
    <source>
        <dbReference type="Proteomes" id="UP000270626"/>
    </source>
</evidence>
<feature type="transmembrane region" description="Helical" evidence="7">
    <location>
        <begin position="137"/>
        <end position="170"/>
    </location>
</feature>
<name>A0A495WKZ8_9RHOO</name>
<keyword evidence="2" id="KW-0813">Transport</keyword>
<dbReference type="Gene3D" id="1.10.1760.20">
    <property type="match status" value="1"/>
</dbReference>
<dbReference type="AlphaFoldDB" id="A0A495WKZ8"/>
<reference evidence="8 9" key="1">
    <citation type="submission" date="2018-10" db="EMBL/GenBank/DDBJ databases">
        <title>Genomic Encyclopedia of Type Strains, Phase IV (KMG-IV): sequencing the most valuable type-strain genomes for metagenomic binning, comparative biology and taxonomic classification.</title>
        <authorList>
            <person name="Goeker M."/>
        </authorList>
    </citation>
    <scope>NUCLEOTIDE SEQUENCE [LARGE SCALE GENOMIC DNA]</scope>
    <source>
        <strain evidence="8 9">DSM 23841</strain>
    </source>
</reference>
<dbReference type="EMBL" id="RBXP01000005">
    <property type="protein sequence ID" value="RKT61947.1"/>
    <property type="molecule type" value="Genomic_DNA"/>
</dbReference>
<dbReference type="Proteomes" id="UP000270626">
    <property type="component" value="Unassembled WGS sequence"/>
</dbReference>
<keyword evidence="6 7" id="KW-0472">Membrane</keyword>
<evidence type="ECO:0000256" key="1">
    <source>
        <dbReference type="ARBA" id="ARBA00004651"/>
    </source>
</evidence>
<comment type="subcellular location">
    <subcellularLocation>
        <location evidence="1">Cell membrane</location>
        <topology evidence="1">Multi-pass membrane protein</topology>
    </subcellularLocation>
</comment>
<keyword evidence="3" id="KW-1003">Cell membrane</keyword>